<name>A0A134AK28_9FIRM</name>
<reference evidence="2" key="1">
    <citation type="submission" date="2016-01" db="EMBL/GenBank/DDBJ databases">
        <authorList>
            <person name="Mitreva M."/>
            <person name="Pepin K.H."/>
            <person name="Mihindukulasuriya K.A."/>
            <person name="Fulton R."/>
            <person name="Fronick C."/>
            <person name="O'Laughlin M."/>
            <person name="Miner T."/>
            <person name="Herter B."/>
            <person name="Rosa B.A."/>
            <person name="Cordes M."/>
            <person name="Tomlinson C."/>
            <person name="Wollam A."/>
            <person name="Palsikar V.B."/>
            <person name="Mardis E.R."/>
            <person name="Wilson R.K."/>
        </authorList>
    </citation>
    <scope>NUCLEOTIDE SEQUENCE [LARGE SCALE GENOMIC DNA]</scope>
    <source>
        <strain evidence="2">DNF00729</strain>
    </source>
</reference>
<dbReference type="InterPro" id="IPR021321">
    <property type="entry name" value="DUF2922"/>
</dbReference>
<dbReference type="PATRIC" id="fig|755172.3.peg.402"/>
<dbReference type="OrthoDB" id="2454247at2"/>
<dbReference type="Proteomes" id="UP000070442">
    <property type="component" value="Unassembled WGS sequence"/>
</dbReference>
<proteinExistence type="predicted"/>
<dbReference type="Pfam" id="PF11148">
    <property type="entry name" value="DUF2922"/>
    <property type="match status" value="1"/>
</dbReference>
<evidence type="ECO:0000313" key="2">
    <source>
        <dbReference type="Proteomes" id="UP000070442"/>
    </source>
</evidence>
<keyword evidence="2" id="KW-1185">Reference proteome</keyword>
<gene>
    <name evidence="1" type="ORF">HMPREF1863_00419</name>
</gene>
<dbReference type="AlphaFoldDB" id="A0A134AK28"/>
<dbReference type="RefSeq" id="WP_068366902.1">
    <property type="nucleotide sequence ID" value="NZ_CALTYF010000048.1"/>
</dbReference>
<sequence>MKELVHLAFEDEVGKEFSIRLEDPVADIDKNKVETAAKAIVESGAFRVKGRLKKLLEAEKIVIDTQTIVSYR</sequence>
<organism evidence="1 2">
    <name type="scientific">Aedoeadaptatus coxii</name>
    <dbReference type="NCBI Taxonomy" id="755172"/>
    <lineage>
        <taxon>Bacteria</taxon>
        <taxon>Bacillati</taxon>
        <taxon>Bacillota</taxon>
        <taxon>Tissierellia</taxon>
        <taxon>Tissierellales</taxon>
        <taxon>Peptoniphilaceae</taxon>
        <taxon>Aedoeadaptatus</taxon>
    </lineage>
</organism>
<evidence type="ECO:0008006" key="3">
    <source>
        <dbReference type="Google" id="ProtNLM"/>
    </source>
</evidence>
<dbReference type="EMBL" id="LSDG01000011">
    <property type="protein sequence ID" value="KXB67910.1"/>
    <property type="molecule type" value="Genomic_DNA"/>
</dbReference>
<protein>
    <recommendedName>
        <fullName evidence="3">DUF2922 domain-containing protein</fullName>
    </recommendedName>
</protein>
<comment type="caution">
    <text evidence="1">The sequence shown here is derived from an EMBL/GenBank/DDBJ whole genome shotgun (WGS) entry which is preliminary data.</text>
</comment>
<evidence type="ECO:0000313" key="1">
    <source>
        <dbReference type="EMBL" id="KXB67910.1"/>
    </source>
</evidence>
<accession>A0A134AK28</accession>
<dbReference type="STRING" id="755172.HMPREF1863_00419"/>